<name>R7UKT1_CAPTE</name>
<evidence type="ECO:0000313" key="3">
    <source>
        <dbReference type="Proteomes" id="UP000014760"/>
    </source>
</evidence>
<organism evidence="1">
    <name type="scientific">Capitella teleta</name>
    <name type="common">Polychaete worm</name>
    <dbReference type="NCBI Taxonomy" id="283909"/>
    <lineage>
        <taxon>Eukaryota</taxon>
        <taxon>Metazoa</taxon>
        <taxon>Spiralia</taxon>
        <taxon>Lophotrochozoa</taxon>
        <taxon>Annelida</taxon>
        <taxon>Polychaeta</taxon>
        <taxon>Sedentaria</taxon>
        <taxon>Scolecida</taxon>
        <taxon>Capitellidae</taxon>
        <taxon>Capitella</taxon>
    </lineage>
</organism>
<dbReference type="AlphaFoldDB" id="R7UKT1"/>
<dbReference type="EnsemblMetazoa" id="CapteT189021">
    <property type="protein sequence ID" value="CapteP189021"/>
    <property type="gene ID" value="CapteG189021"/>
</dbReference>
<reference evidence="2" key="3">
    <citation type="submission" date="2015-06" db="UniProtKB">
        <authorList>
            <consortium name="EnsemblMetazoa"/>
        </authorList>
    </citation>
    <scope>IDENTIFICATION</scope>
</reference>
<sequence length="205" mass="22009">MAPYTRSPYTVCQSRKRGINVDDIERLRCRARHTCEMDSRTAAAAAADYMAGVERSLFMQAAGLMTPPHAVGSTNAALFSPPLGDTASAMHGPAPPQPPTVHSNRYLPHMNAGAGRTVGSMVGAYGAELSSPGGPLSGGPSSSEQLKNYYSGLSSQFWASMHPMSAAGHREIYQFSCRIENVVKKPPPRVISADKHRTQIARMIH</sequence>
<dbReference type="Proteomes" id="UP000014760">
    <property type="component" value="Unassembled WGS sequence"/>
</dbReference>
<gene>
    <name evidence="1" type="ORF">CAPTEDRAFT_189021</name>
</gene>
<dbReference type="EMBL" id="KB300141">
    <property type="protein sequence ID" value="ELU07124.1"/>
    <property type="molecule type" value="Genomic_DNA"/>
</dbReference>
<protein>
    <submittedName>
        <fullName evidence="1 2">Uncharacterized protein</fullName>
    </submittedName>
</protein>
<reference evidence="3" key="1">
    <citation type="submission" date="2012-12" db="EMBL/GenBank/DDBJ databases">
        <authorList>
            <person name="Hellsten U."/>
            <person name="Grimwood J."/>
            <person name="Chapman J.A."/>
            <person name="Shapiro H."/>
            <person name="Aerts A."/>
            <person name="Otillar R.P."/>
            <person name="Terry A.Y."/>
            <person name="Boore J.L."/>
            <person name="Simakov O."/>
            <person name="Marletaz F."/>
            <person name="Cho S.-J."/>
            <person name="Edsinger-Gonzales E."/>
            <person name="Havlak P."/>
            <person name="Kuo D.-H."/>
            <person name="Larsson T."/>
            <person name="Lv J."/>
            <person name="Arendt D."/>
            <person name="Savage R."/>
            <person name="Osoegawa K."/>
            <person name="de Jong P."/>
            <person name="Lindberg D.R."/>
            <person name="Seaver E.C."/>
            <person name="Weisblat D.A."/>
            <person name="Putnam N.H."/>
            <person name="Grigoriev I.V."/>
            <person name="Rokhsar D.S."/>
        </authorList>
    </citation>
    <scope>NUCLEOTIDE SEQUENCE</scope>
    <source>
        <strain evidence="3">I ESC-2004</strain>
    </source>
</reference>
<evidence type="ECO:0000313" key="1">
    <source>
        <dbReference type="EMBL" id="ELU07124.1"/>
    </source>
</evidence>
<evidence type="ECO:0000313" key="2">
    <source>
        <dbReference type="EnsemblMetazoa" id="CapteP189021"/>
    </source>
</evidence>
<accession>R7UKT1</accession>
<keyword evidence="3" id="KW-1185">Reference proteome</keyword>
<dbReference type="HOGENOM" id="CLU_1338685_0_0_1"/>
<dbReference type="EMBL" id="AMQN01007175">
    <property type="status" value="NOT_ANNOTATED_CDS"/>
    <property type="molecule type" value="Genomic_DNA"/>
</dbReference>
<proteinExistence type="predicted"/>
<reference evidence="1 3" key="2">
    <citation type="journal article" date="2013" name="Nature">
        <title>Insights into bilaterian evolution from three spiralian genomes.</title>
        <authorList>
            <person name="Simakov O."/>
            <person name="Marletaz F."/>
            <person name="Cho S.J."/>
            <person name="Edsinger-Gonzales E."/>
            <person name="Havlak P."/>
            <person name="Hellsten U."/>
            <person name="Kuo D.H."/>
            <person name="Larsson T."/>
            <person name="Lv J."/>
            <person name="Arendt D."/>
            <person name="Savage R."/>
            <person name="Osoegawa K."/>
            <person name="de Jong P."/>
            <person name="Grimwood J."/>
            <person name="Chapman J.A."/>
            <person name="Shapiro H."/>
            <person name="Aerts A."/>
            <person name="Otillar R.P."/>
            <person name="Terry A.Y."/>
            <person name="Boore J.L."/>
            <person name="Grigoriev I.V."/>
            <person name="Lindberg D.R."/>
            <person name="Seaver E.C."/>
            <person name="Weisblat D.A."/>
            <person name="Putnam N.H."/>
            <person name="Rokhsar D.S."/>
        </authorList>
    </citation>
    <scope>NUCLEOTIDE SEQUENCE</scope>
    <source>
        <strain evidence="1 3">I ESC-2004</strain>
    </source>
</reference>